<evidence type="ECO:0000313" key="2">
    <source>
        <dbReference type="EMBL" id="RZG49050.1"/>
    </source>
</evidence>
<keyword evidence="1" id="KW-1133">Transmembrane helix</keyword>
<gene>
    <name evidence="2" type="ORF">EXU28_01560</name>
</gene>
<evidence type="ECO:0000313" key="3">
    <source>
        <dbReference type="Proteomes" id="UP000293863"/>
    </source>
</evidence>
<feature type="transmembrane region" description="Helical" evidence="1">
    <location>
        <begin position="48"/>
        <end position="68"/>
    </location>
</feature>
<feature type="transmembrane region" description="Helical" evidence="1">
    <location>
        <begin position="122"/>
        <end position="145"/>
    </location>
</feature>
<sequence length="228" mass="26267">MLMRTIHTFHRFKSGVQSRPYFFISFIITALLYLMIAFSTNWNWSTNLLFSWNIAIFVYLILTMKTLWTTNRAHILKRAQQQDASKWIILFLVILSLIMCFIAIIIELTHLPNDHMVKLGHLILAMVTIIFAWLFMHTIFAIHYAHDFYLAVANHQDGGLDFPKTPEPTYPEFIYFSYVIGTSAQTADVSLTSSSMRTLNILHILLAYGFNTTILAICINVAASFIMS</sequence>
<reference evidence="2 3" key="1">
    <citation type="submission" date="2019-02" db="EMBL/GenBank/DDBJ databases">
        <title>The Batch Genome Submission of Acinetobacter spp. strains.</title>
        <authorList>
            <person name="Qin J."/>
            <person name="Hu Y."/>
            <person name="Ye H."/>
            <person name="Wei L."/>
            <person name="Feng Y."/>
            <person name="Zong Z."/>
        </authorList>
    </citation>
    <scope>NUCLEOTIDE SEQUENCE [LARGE SCALE GENOMIC DNA]</scope>
    <source>
        <strain evidence="2 3">WCHAW060049</strain>
    </source>
</reference>
<keyword evidence="1" id="KW-0812">Transmembrane</keyword>
<accession>A0A4Q7AKQ1</accession>
<keyword evidence="1" id="KW-0472">Membrane</keyword>
<feature type="transmembrane region" description="Helical" evidence="1">
    <location>
        <begin position="88"/>
        <end position="110"/>
    </location>
</feature>
<proteinExistence type="predicted"/>
<organism evidence="2 3">
    <name type="scientific">Acinetobacter wuhouensis</name>
    <dbReference type="NCBI Taxonomy" id="1879050"/>
    <lineage>
        <taxon>Bacteria</taxon>
        <taxon>Pseudomonadati</taxon>
        <taxon>Pseudomonadota</taxon>
        <taxon>Gammaproteobacteria</taxon>
        <taxon>Moraxellales</taxon>
        <taxon>Moraxellaceae</taxon>
        <taxon>Acinetobacter</taxon>
    </lineage>
</organism>
<dbReference type="AlphaFoldDB" id="A0A4Q7AKQ1"/>
<feature type="transmembrane region" description="Helical" evidence="1">
    <location>
        <begin position="21"/>
        <end position="42"/>
    </location>
</feature>
<name>A0A4Q7AKQ1_9GAMM</name>
<dbReference type="InterPro" id="IPR009781">
    <property type="entry name" value="DUF1345"/>
</dbReference>
<dbReference type="EMBL" id="SGSQ01000002">
    <property type="protein sequence ID" value="RZG49050.1"/>
    <property type="molecule type" value="Genomic_DNA"/>
</dbReference>
<comment type="caution">
    <text evidence="2">The sequence shown here is derived from an EMBL/GenBank/DDBJ whole genome shotgun (WGS) entry which is preliminary data.</text>
</comment>
<feature type="transmembrane region" description="Helical" evidence="1">
    <location>
        <begin position="205"/>
        <end position="227"/>
    </location>
</feature>
<keyword evidence="3" id="KW-1185">Reference proteome</keyword>
<dbReference type="Proteomes" id="UP000293863">
    <property type="component" value="Unassembled WGS sequence"/>
</dbReference>
<evidence type="ECO:0000256" key="1">
    <source>
        <dbReference type="SAM" id="Phobius"/>
    </source>
</evidence>
<protein>
    <submittedName>
        <fullName evidence="2">DUF1345 domain-containing protein</fullName>
    </submittedName>
</protein>
<dbReference type="Pfam" id="PF07077">
    <property type="entry name" value="DUF1345"/>
    <property type="match status" value="1"/>
</dbReference>